<comment type="caution">
    <text evidence="13">Lacks conserved residue(s) required for the propagation of feature annotation.</text>
</comment>
<dbReference type="SMART" id="SM00863">
    <property type="entry name" value="tRNA_SAD"/>
    <property type="match status" value="1"/>
</dbReference>
<dbReference type="PANTHER" id="PTHR11451:SF44">
    <property type="entry name" value="THREONINE--TRNA LIGASE, CHLOROPLASTIC_MITOCHONDRIAL 2"/>
    <property type="match status" value="1"/>
</dbReference>
<dbReference type="Gene3D" id="3.40.50.800">
    <property type="entry name" value="Anticodon-binding domain"/>
    <property type="match status" value="1"/>
</dbReference>
<keyword evidence="5 13" id="KW-0479">Metal-binding</keyword>
<dbReference type="InterPro" id="IPR002314">
    <property type="entry name" value="aa-tRNA-synt_IIb"/>
</dbReference>
<dbReference type="GO" id="GO:0046872">
    <property type="term" value="F:metal ion binding"/>
    <property type="evidence" value="ECO:0007669"/>
    <property type="project" value="UniProtKB-KW"/>
</dbReference>
<comment type="catalytic activity">
    <reaction evidence="12 13">
        <text>tRNA(Thr) + L-threonine + ATP = L-threonyl-tRNA(Thr) + AMP + diphosphate + H(+)</text>
        <dbReference type="Rhea" id="RHEA:24624"/>
        <dbReference type="Rhea" id="RHEA-COMP:9670"/>
        <dbReference type="Rhea" id="RHEA-COMP:9704"/>
        <dbReference type="ChEBI" id="CHEBI:15378"/>
        <dbReference type="ChEBI" id="CHEBI:30616"/>
        <dbReference type="ChEBI" id="CHEBI:33019"/>
        <dbReference type="ChEBI" id="CHEBI:57926"/>
        <dbReference type="ChEBI" id="CHEBI:78442"/>
        <dbReference type="ChEBI" id="CHEBI:78534"/>
        <dbReference type="ChEBI" id="CHEBI:456215"/>
        <dbReference type="EC" id="6.1.1.3"/>
    </reaction>
</comment>
<dbReference type="Pfam" id="PF07973">
    <property type="entry name" value="tRNA_SAD"/>
    <property type="match status" value="1"/>
</dbReference>
<evidence type="ECO:0000259" key="15">
    <source>
        <dbReference type="PROSITE" id="PS50862"/>
    </source>
</evidence>
<name>A0A2H0ND03_9BACT</name>
<keyword evidence="6 13" id="KW-0547">Nucleotide-binding</keyword>
<dbReference type="GO" id="GO:0004829">
    <property type="term" value="F:threonine-tRNA ligase activity"/>
    <property type="evidence" value="ECO:0007669"/>
    <property type="project" value="UniProtKB-UniRule"/>
</dbReference>
<organism evidence="16 17">
    <name type="scientific">Candidatus Komeilibacteria bacterium CG11_big_fil_rev_8_21_14_0_20_36_20</name>
    <dbReference type="NCBI Taxonomy" id="1974477"/>
    <lineage>
        <taxon>Bacteria</taxon>
        <taxon>Candidatus Komeiliibacteriota</taxon>
    </lineage>
</organism>
<evidence type="ECO:0000256" key="14">
    <source>
        <dbReference type="SAM" id="Coils"/>
    </source>
</evidence>
<dbReference type="Pfam" id="PF00587">
    <property type="entry name" value="tRNA-synt_2b"/>
    <property type="match status" value="1"/>
</dbReference>
<reference evidence="16 17" key="1">
    <citation type="submission" date="2017-09" db="EMBL/GenBank/DDBJ databases">
        <title>Depth-based differentiation of microbial function through sediment-hosted aquifers and enrichment of novel symbionts in the deep terrestrial subsurface.</title>
        <authorList>
            <person name="Probst A.J."/>
            <person name="Ladd B."/>
            <person name="Jarett J.K."/>
            <person name="Geller-Mcgrath D.E."/>
            <person name="Sieber C.M."/>
            <person name="Emerson J.B."/>
            <person name="Anantharaman K."/>
            <person name="Thomas B.C."/>
            <person name="Malmstrom R."/>
            <person name="Stieglmeier M."/>
            <person name="Klingl A."/>
            <person name="Woyke T."/>
            <person name="Ryan C.M."/>
            <person name="Banfield J.F."/>
        </authorList>
    </citation>
    <scope>NUCLEOTIDE SEQUENCE [LARGE SCALE GENOMIC DNA]</scope>
    <source>
        <strain evidence="16">CG11_big_fil_rev_8_21_14_0_20_36_20</strain>
    </source>
</reference>
<dbReference type="InterPro" id="IPR012947">
    <property type="entry name" value="tRNA_SAD"/>
</dbReference>
<evidence type="ECO:0000256" key="13">
    <source>
        <dbReference type="HAMAP-Rule" id="MF_00184"/>
    </source>
</evidence>
<keyword evidence="14" id="KW-0175">Coiled coil</keyword>
<evidence type="ECO:0000256" key="4">
    <source>
        <dbReference type="ARBA" id="ARBA00022598"/>
    </source>
</evidence>
<dbReference type="InterPro" id="IPR033728">
    <property type="entry name" value="ThrRS_core"/>
</dbReference>
<keyword evidence="2 13" id="KW-0963">Cytoplasm</keyword>
<accession>A0A2H0ND03</accession>
<comment type="caution">
    <text evidence="16">The sequence shown here is derived from an EMBL/GenBank/DDBJ whole genome shotgun (WGS) entry which is preliminary data.</text>
</comment>
<evidence type="ECO:0000256" key="9">
    <source>
        <dbReference type="ARBA" id="ARBA00022884"/>
    </source>
</evidence>
<evidence type="ECO:0000256" key="2">
    <source>
        <dbReference type="ARBA" id="ARBA00022490"/>
    </source>
</evidence>
<keyword evidence="8 13" id="KW-0067">ATP-binding</keyword>
<dbReference type="GO" id="GO:0005524">
    <property type="term" value="F:ATP binding"/>
    <property type="evidence" value="ECO:0007669"/>
    <property type="project" value="UniProtKB-UniRule"/>
</dbReference>
<keyword evidence="11 13" id="KW-0030">Aminoacyl-tRNA synthetase</keyword>
<dbReference type="PRINTS" id="PR01047">
    <property type="entry name" value="TRNASYNTHTHR"/>
</dbReference>
<dbReference type="FunFam" id="3.30.980.10:FF:000005">
    <property type="entry name" value="Threonyl-tRNA synthetase, mitochondrial"/>
    <property type="match status" value="1"/>
</dbReference>
<dbReference type="CDD" id="cd00860">
    <property type="entry name" value="ThrRS_anticodon"/>
    <property type="match status" value="1"/>
</dbReference>
<gene>
    <name evidence="13" type="primary">thrS</name>
    <name evidence="16" type="ORF">COV55_04935</name>
</gene>
<dbReference type="InterPro" id="IPR036621">
    <property type="entry name" value="Anticodon-bd_dom_sf"/>
</dbReference>
<evidence type="ECO:0000256" key="8">
    <source>
        <dbReference type="ARBA" id="ARBA00022840"/>
    </source>
</evidence>
<feature type="binding site" evidence="13">
    <location>
        <position position="326"/>
    </location>
    <ligand>
        <name>Zn(2+)</name>
        <dbReference type="ChEBI" id="CHEBI:29105"/>
        <note>catalytic</note>
    </ligand>
</feature>
<dbReference type="SUPFAM" id="SSF55681">
    <property type="entry name" value="Class II aaRS and biotin synthetases"/>
    <property type="match status" value="1"/>
</dbReference>
<evidence type="ECO:0000256" key="10">
    <source>
        <dbReference type="ARBA" id="ARBA00022917"/>
    </source>
</evidence>
<dbReference type="FunFam" id="3.30.930.10:FF:000002">
    <property type="entry name" value="Threonine--tRNA ligase"/>
    <property type="match status" value="1"/>
</dbReference>
<dbReference type="Gene3D" id="3.30.54.20">
    <property type="match status" value="1"/>
</dbReference>
<dbReference type="HAMAP" id="MF_00184">
    <property type="entry name" value="Thr_tRNA_synth"/>
    <property type="match status" value="1"/>
</dbReference>
<dbReference type="InterPro" id="IPR047246">
    <property type="entry name" value="ThrRS_anticodon"/>
</dbReference>
<comment type="subcellular location">
    <subcellularLocation>
        <location evidence="13">Cytoplasm</location>
    </subcellularLocation>
</comment>
<keyword evidence="3 13" id="KW-0820">tRNA-binding</keyword>
<feature type="coiled-coil region" evidence="14">
    <location>
        <begin position="48"/>
        <end position="75"/>
    </location>
</feature>
<dbReference type="SUPFAM" id="SSF55186">
    <property type="entry name" value="ThrRS/AlaRS common domain"/>
    <property type="match status" value="1"/>
</dbReference>
<dbReference type="GO" id="GO:0005737">
    <property type="term" value="C:cytoplasm"/>
    <property type="evidence" value="ECO:0007669"/>
    <property type="project" value="UniProtKB-SubCell"/>
</dbReference>
<keyword evidence="9 13" id="KW-0694">RNA-binding</keyword>
<dbReference type="EMBL" id="PCWQ01000023">
    <property type="protein sequence ID" value="PIR06045.1"/>
    <property type="molecule type" value="Genomic_DNA"/>
</dbReference>
<dbReference type="Proteomes" id="UP000230564">
    <property type="component" value="Unassembled WGS sequence"/>
</dbReference>
<dbReference type="Pfam" id="PF03129">
    <property type="entry name" value="HGTP_anticodon"/>
    <property type="match status" value="1"/>
</dbReference>
<evidence type="ECO:0000313" key="17">
    <source>
        <dbReference type="Proteomes" id="UP000230564"/>
    </source>
</evidence>
<evidence type="ECO:0000256" key="1">
    <source>
        <dbReference type="ARBA" id="ARBA00008226"/>
    </source>
</evidence>
<dbReference type="FunFam" id="3.40.50.800:FF:000001">
    <property type="entry name" value="Threonine--tRNA ligase"/>
    <property type="match status" value="1"/>
</dbReference>
<evidence type="ECO:0000256" key="12">
    <source>
        <dbReference type="ARBA" id="ARBA00049515"/>
    </source>
</evidence>
<dbReference type="AlphaFoldDB" id="A0A2H0ND03"/>
<keyword evidence="4 13" id="KW-0436">Ligase</keyword>
<dbReference type="InterPro" id="IPR002320">
    <property type="entry name" value="Thr-tRNA-ligase_IIa"/>
</dbReference>
<evidence type="ECO:0000256" key="7">
    <source>
        <dbReference type="ARBA" id="ARBA00022833"/>
    </source>
</evidence>
<comment type="cofactor">
    <cofactor evidence="13">
        <name>Zn(2+)</name>
        <dbReference type="ChEBI" id="CHEBI:29105"/>
    </cofactor>
    <text evidence="13">Binds 1 zinc ion per subunit.</text>
</comment>
<dbReference type="InterPro" id="IPR045864">
    <property type="entry name" value="aa-tRNA-synth_II/BPL/LPL"/>
</dbReference>
<dbReference type="GO" id="GO:0000049">
    <property type="term" value="F:tRNA binding"/>
    <property type="evidence" value="ECO:0007669"/>
    <property type="project" value="UniProtKB-KW"/>
</dbReference>
<sequence length="584" mass="68070">MPENKINNIRHSLSHLLAMVVLKKFPQAKLGIGPTITNGFYYDFLLPQKIAAEDLLSLEKEMKKLIKQKIDFKKTALPRSQALEKVKKEKQNFKIELIDDLPDGEEISFYESGDFSDLCRGPHVENTSEINPDAFKLTDLAGAYWRGSEKNQMLTRIYGVAFTTEKELTAHLKMMEEAKKRDHRQLGKEMDLFSFSELVGSGLPLWTPKGTIIRQELDDFVWQLRKKYNYQKVSIPHITKKDLYQVSGHWEKFKDELFKIKTRENHELAIKPMNCPHHTQIYAHLPRSYRDLPQRYAETTMVYRDEQTGELAGLSRVRCITQDDAHAFCRYSQVKEEMIKIIAIVNSFYQPFDFDLKVRLSLHDPKDFDKYIGQPKTWQKMEKQLKELLQEQKIKHEEALGEAAMYGPKIDFMANDSLGREWQLATIQLDYNMPERFQLACTNEKGQEEPVAMLHAAITGSIERFISILIEHLAGNFPVWLAPIQIKILTVSENHTKFAEELKQEFEQYNLRVEIDNSAETLGNKIRKNSREKIPYTLVIGDKEMSSKNLAVRVRDQKQLLNLSRKDFINQITKNINERKLNLI</sequence>
<dbReference type="Gene3D" id="3.30.930.10">
    <property type="entry name" value="Bira Bifunctional Protein, Domain 2"/>
    <property type="match status" value="1"/>
</dbReference>
<dbReference type="InterPro" id="IPR006195">
    <property type="entry name" value="aa-tRNA-synth_II"/>
</dbReference>
<evidence type="ECO:0000256" key="5">
    <source>
        <dbReference type="ARBA" id="ARBA00022723"/>
    </source>
</evidence>
<dbReference type="EC" id="6.1.1.3" evidence="13"/>
<dbReference type="PANTHER" id="PTHR11451">
    <property type="entry name" value="THREONINE-TRNA LIGASE"/>
    <property type="match status" value="1"/>
</dbReference>
<dbReference type="Gene3D" id="3.30.980.10">
    <property type="entry name" value="Threonyl-trna Synthetase, Chain A, domain 2"/>
    <property type="match status" value="1"/>
</dbReference>
<dbReference type="InterPro" id="IPR004154">
    <property type="entry name" value="Anticodon-bd"/>
</dbReference>
<evidence type="ECO:0000256" key="6">
    <source>
        <dbReference type="ARBA" id="ARBA00022741"/>
    </source>
</evidence>
<dbReference type="CDD" id="cd00771">
    <property type="entry name" value="ThrRS_core"/>
    <property type="match status" value="1"/>
</dbReference>
<evidence type="ECO:0000256" key="3">
    <source>
        <dbReference type="ARBA" id="ARBA00022555"/>
    </source>
</evidence>
<evidence type="ECO:0000256" key="11">
    <source>
        <dbReference type="ARBA" id="ARBA00023146"/>
    </source>
</evidence>
<keyword evidence="10 13" id="KW-0648">Protein biosynthesis</keyword>
<protein>
    <recommendedName>
        <fullName evidence="13">Threonine--tRNA ligase</fullName>
        <ecNumber evidence="13">6.1.1.3</ecNumber>
    </recommendedName>
    <alternativeName>
        <fullName evidence="13">Threonyl-tRNA synthetase</fullName>
        <shortName evidence="13">ThrRS</shortName>
    </alternativeName>
</protein>
<proteinExistence type="inferred from homology"/>
<dbReference type="PROSITE" id="PS50862">
    <property type="entry name" value="AA_TRNA_LIGASE_II"/>
    <property type="match status" value="1"/>
</dbReference>
<dbReference type="InterPro" id="IPR018163">
    <property type="entry name" value="Thr/Ala-tRNA-synth_IIc_edit"/>
</dbReference>
<keyword evidence="7 13" id="KW-0862">Zinc</keyword>
<comment type="similarity">
    <text evidence="1 13">Belongs to the class-II aminoacyl-tRNA synthetase family.</text>
</comment>
<feature type="domain" description="Aminoacyl-transfer RNA synthetases class-II family profile" evidence="15">
    <location>
        <begin position="182"/>
        <end position="478"/>
    </location>
</feature>
<comment type="subunit">
    <text evidence="13">Homodimer.</text>
</comment>
<dbReference type="GO" id="GO:0006435">
    <property type="term" value="P:threonyl-tRNA aminoacylation"/>
    <property type="evidence" value="ECO:0007669"/>
    <property type="project" value="UniProtKB-UniRule"/>
</dbReference>
<feature type="binding site" evidence="13">
    <location>
        <position position="275"/>
    </location>
    <ligand>
        <name>Zn(2+)</name>
        <dbReference type="ChEBI" id="CHEBI:29105"/>
        <note>catalytic</note>
    </ligand>
</feature>
<feature type="binding site" evidence="13">
    <location>
        <position position="455"/>
    </location>
    <ligand>
        <name>Zn(2+)</name>
        <dbReference type="ChEBI" id="CHEBI:29105"/>
        <note>catalytic</note>
    </ligand>
</feature>
<dbReference type="SUPFAM" id="SSF52954">
    <property type="entry name" value="Class II aaRS ABD-related"/>
    <property type="match status" value="1"/>
</dbReference>
<dbReference type="NCBIfam" id="TIGR00418">
    <property type="entry name" value="thrS"/>
    <property type="match status" value="1"/>
</dbReference>
<evidence type="ECO:0000313" key="16">
    <source>
        <dbReference type="EMBL" id="PIR06045.1"/>
    </source>
</evidence>